<dbReference type="InterPro" id="IPR009057">
    <property type="entry name" value="Homeodomain-like_sf"/>
</dbReference>
<reference evidence="7 8" key="1">
    <citation type="submission" date="2023-11" db="EMBL/GenBank/DDBJ databases">
        <title>Actinomadura monticuli sp. nov., isolated from volcanic ash.</title>
        <authorList>
            <person name="Lee S.D."/>
            <person name="Yang H."/>
            <person name="Kim I.S."/>
        </authorList>
    </citation>
    <scope>NUCLEOTIDE SEQUENCE [LARGE SCALE GENOMIC DNA]</scope>
    <source>
        <strain evidence="7 8">DLS-62</strain>
    </source>
</reference>
<feature type="DNA-binding region" description="H-T-H motif" evidence="4">
    <location>
        <begin position="24"/>
        <end position="43"/>
    </location>
</feature>
<dbReference type="Proteomes" id="UP001569963">
    <property type="component" value="Unassembled WGS sequence"/>
</dbReference>
<evidence type="ECO:0000313" key="8">
    <source>
        <dbReference type="Proteomes" id="UP001569963"/>
    </source>
</evidence>
<keyword evidence="3" id="KW-0804">Transcription</keyword>
<dbReference type="SUPFAM" id="SSF48498">
    <property type="entry name" value="Tetracyclin repressor-like, C-terminal domain"/>
    <property type="match status" value="1"/>
</dbReference>
<evidence type="ECO:0000256" key="2">
    <source>
        <dbReference type="ARBA" id="ARBA00023125"/>
    </source>
</evidence>
<accession>A0ABV4Q948</accession>
<evidence type="ECO:0000256" key="1">
    <source>
        <dbReference type="ARBA" id="ARBA00023015"/>
    </source>
</evidence>
<keyword evidence="8" id="KW-1185">Reference proteome</keyword>
<feature type="domain" description="HTH tetR-type" evidence="6">
    <location>
        <begin position="1"/>
        <end position="61"/>
    </location>
</feature>
<protein>
    <submittedName>
        <fullName evidence="7">TetR/AcrR family transcriptional regulator</fullName>
    </submittedName>
</protein>
<proteinExistence type="predicted"/>
<evidence type="ECO:0000256" key="3">
    <source>
        <dbReference type="ARBA" id="ARBA00023163"/>
    </source>
</evidence>
<dbReference type="PANTHER" id="PTHR47506:SF3">
    <property type="entry name" value="HTH-TYPE TRANSCRIPTIONAL REGULATOR LMRA"/>
    <property type="match status" value="1"/>
</dbReference>
<dbReference type="InterPro" id="IPR054156">
    <property type="entry name" value="YxaF_TetR_C"/>
</dbReference>
<comment type="caution">
    <text evidence="7">The sequence shown here is derived from an EMBL/GenBank/DDBJ whole genome shotgun (WGS) entry which is preliminary data.</text>
</comment>
<evidence type="ECO:0000259" key="6">
    <source>
        <dbReference type="PROSITE" id="PS50977"/>
    </source>
</evidence>
<dbReference type="Gene3D" id="1.10.357.10">
    <property type="entry name" value="Tetracycline Repressor, domain 2"/>
    <property type="match status" value="1"/>
</dbReference>
<sequence>METDKRIVNAMAELLRVQGYAATGIQQLARAAKAPTGSIYHHFRGGKREVAAAALRQTGAVYIQVLPMLLDEHADLATGVEAAFAAAAEDIENTGWANMCPVGTVTGEIADTEPELREVAAEVLTSWVEEGTRYLAGRGLSGTDARALTYALISALEGAFILARGQRSTEPLLAAGRAMAAYTATLPAGASPSSGEKVGPSGADFGEGVGGF</sequence>
<evidence type="ECO:0000256" key="4">
    <source>
        <dbReference type="PROSITE-ProRule" id="PRU00335"/>
    </source>
</evidence>
<dbReference type="InterPro" id="IPR036271">
    <property type="entry name" value="Tet_transcr_reg_TetR-rel_C_sf"/>
</dbReference>
<dbReference type="Pfam" id="PF00440">
    <property type="entry name" value="TetR_N"/>
    <property type="match status" value="1"/>
</dbReference>
<dbReference type="PANTHER" id="PTHR47506">
    <property type="entry name" value="TRANSCRIPTIONAL REGULATORY PROTEIN"/>
    <property type="match status" value="1"/>
</dbReference>
<keyword evidence="1" id="KW-0805">Transcription regulation</keyword>
<dbReference type="InterPro" id="IPR001647">
    <property type="entry name" value="HTH_TetR"/>
</dbReference>
<feature type="region of interest" description="Disordered" evidence="5">
    <location>
        <begin position="188"/>
        <end position="212"/>
    </location>
</feature>
<dbReference type="SUPFAM" id="SSF46689">
    <property type="entry name" value="Homeodomain-like"/>
    <property type="match status" value="1"/>
</dbReference>
<keyword evidence="2 4" id="KW-0238">DNA-binding</keyword>
<organism evidence="7 8">
    <name type="scientific">Actinomadura monticuli</name>
    <dbReference type="NCBI Taxonomy" id="3097367"/>
    <lineage>
        <taxon>Bacteria</taxon>
        <taxon>Bacillati</taxon>
        <taxon>Actinomycetota</taxon>
        <taxon>Actinomycetes</taxon>
        <taxon>Streptosporangiales</taxon>
        <taxon>Thermomonosporaceae</taxon>
        <taxon>Actinomadura</taxon>
    </lineage>
</organism>
<dbReference type="EMBL" id="JAXCEI010000005">
    <property type="protein sequence ID" value="MFA1539684.1"/>
    <property type="molecule type" value="Genomic_DNA"/>
</dbReference>
<evidence type="ECO:0000256" key="5">
    <source>
        <dbReference type="SAM" id="MobiDB-lite"/>
    </source>
</evidence>
<dbReference type="Pfam" id="PF21993">
    <property type="entry name" value="TetR_C_13_2"/>
    <property type="match status" value="1"/>
</dbReference>
<dbReference type="RefSeq" id="WP_371949601.1">
    <property type="nucleotide sequence ID" value="NZ_JAXCEI010000005.1"/>
</dbReference>
<name>A0ABV4Q948_9ACTN</name>
<evidence type="ECO:0000313" key="7">
    <source>
        <dbReference type="EMBL" id="MFA1539684.1"/>
    </source>
</evidence>
<dbReference type="PROSITE" id="PS50977">
    <property type="entry name" value="HTH_TETR_2"/>
    <property type="match status" value="1"/>
</dbReference>
<gene>
    <name evidence="7" type="ORF">SM611_12160</name>
</gene>